<feature type="transmembrane region" description="Helical" evidence="1">
    <location>
        <begin position="161"/>
        <end position="188"/>
    </location>
</feature>
<feature type="transmembrane region" description="Helical" evidence="1">
    <location>
        <begin position="65"/>
        <end position="87"/>
    </location>
</feature>
<dbReference type="PANTHER" id="PTHR28658:SF1">
    <property type="entry name" value="MAJOR FACILITATOR SUPERFAMILY DOMAIN CONTAINING 13B"/>
    <property type="match status" value="1"/>
</dbReference>
<organism evidence="2 3">
    <name type="scientific">Acanthosepion pharaonis</name>
    <name type="common">Pharaoh cuttlefish</name>
    <name type="synonym">Sepia pharaonis</name>
    <dbReference type="NCBI Taxonomy" id="158019"/>
    <lineage>
        <taxon>Eukaryota</taxon>
        <taxon>Metazoa</taxon>
        <taxon>Spiralia</taxon>
        <taxon>Lophotrochozoa</taxon>
        <taxon>Mollusca</taxon>
        <taxon>Cephalopoda</taxon>
        <taxon>Coleoidea</taxon>
        <taxon>Decapodiformes</taxon>
        <taxon>Sepiida</taxon>
        <taxon>Sepiina</taxon>
        <taxon>Sepiidae</taxon>
        <taxon>Acanthosepion</taxon>
    </lineage>
</organism>
<comment type="caution">
    <text evidence="2">The sequence shown here is derived from an EMBL/GenBank/DDBJ whole genome shotgun (WGS) entry which is preliminary data.</text>
</comment>
<keyword evidence="3" id="KW-1185">Reference proteome</keyword>
<reference evidence="2" key="1">
    <citation type="submission" date="2021-01" db="EMBL/GenBank/DDBJ databases">
        <authorList>
            <person name="Li R."/>
            <person name="Bekaert M."/>
        </authorList>
    </citation>
    <scope>NUCLEOTIDE SEQUENCE</scope>
    <source>
        <strain evidence="2">Farmed</strain>
    </source>
</reference>
<feature type="transmembrane region" description="Helical" evidence="1">
    <location>
        <begin position="250"/>
        <end position="269"/>
    </location>
</feature>
<gene>
    <name evidence="2" type="ORF">SPHA_59095</name>
</gene>
<protein>
    <submittedName>
        <fullName evidence="2">Uncharacterized protein</fullName>
    </submittedName>
</protein>
<keyword evidence="1" id="KW-0812">Transmembrane</keyword>
<keyword evidence="1" id="KW-1133">Transmembrane helix</keyword>
<sequence>MSMVGWPLSRSLGIEEGKFRNRTLTGFIKCELKKKIQEFTGKSYRKFSKMENIIVKPGNSFRKRIFSYALTSFAFSFMNSVFTFYYVKIFLNVYRIQENWFHISQVIFMVWNAINDPMFAYIQDKSQYKFVRTRRESILYAAPFFSLSFLIPWFPWASSSWITGIHLIISLCLYDAMFTFIGLAHCCLNTEMSHEQKERLQLIQFAELACLFGSSSVFIFFHRTFISNFAAIILDQLIPASAISTFTRSVFYGAINILPQILVIIGAPLVAHIGYYYVILGNIFCKIIFGVIIFIVGPSHPWIFMAILLLESTYTFAASSLFNMPLSDIADENALKYNRQQPISSMIYGTNALVVKPAISLSPMLVEFLGFYFFLICMYD</sequence>
<dbReference type="Proteomes" id="UP000597762">
    <property type="component" value="Unassembled WGS sequence"/>
</dbReference>
<accession>A0A812DRS5</accession>
<dbReference type="Pfam" id="PF13347">
    <property type="entry name" value="MFS_2"/>
    <property type="match status" value="2"/>
</dbReference>
<feature type="transmembrane region" description="Helical" evidence="1">
    <location>
        <begin position="358"/>
        <end position="379"/>
    </location>
</feature>
<feature type="transmembrane region" description="Helical" evidence="1">
    <location>
        <begin position="137"/>
        <end position="155"/>
    </location>
</feature>
<dbReference type="OrthoDB" id="62987at2759"/>
<evidence type="ECO:0000256" key="1">
    <source>
        <dbReference type="SAM" id="Phobius"/>
    </source>
</evidence>
<name>A0A812DRS5_ACAPH</name>
<feature type="transmembrane region" description="Helical" evidence="1">
    <location>
        <begin position="200"/>
        <end position="219"/>
    </location>
</feature>
<dbReference type="AlphaFoldDB" id="A0A812DRS5"/>
<dbReference type="PANTHER" id="PTHR28658">
    <property type="entry name" value="TRANSMEMBRANE PROTEIN 180"/>
    <property type="match status" value="1"/>
</dbReference>
<dbReference type="InterPro" id="IPR040035">
    <property type="entry name" value="TMEM180"/>
</dbReference>
<dbReference type="EMBL" id="CAHIKZ030004089">
    <property type="protein sequence ID" value="CAE1306984.1"/>
    <property type="molecule type" value="Genomic_DNA"/>
</dbReference>
<proteinExistence type="predicted"/>
<evidence type="ECO:0000313" key="2">
    <source>
        <dbReference type="EMBL" id="CAE1306984.1"/>
    </source>
</evidence>
<keyword evidence="1" id="KW-0472">Membrane</keyword>
<evidence type="ECO:0000313" key="3">
    <source>
        <dbReference type="Proteomes" id="UP000597762"/>
    </source>
</evidence>